<dbReference type="AlphaFoldDB" id="A0AA86SDS8"/>
<dbReference type="Pfam" id="PF03140">
    <property type="entry name" value="DUF247"/>
    <property type="match status" value="1"/>
</dbReference>
<sequence length="438" mass="50971">MFEQLQKAKEAASQAPRNAKIQCVTRHLRTREHFAKHYFPKLLSFGLIHHGDPKLQLGERYKKRWAALYIDSTGKSPQELHRKVEENIETLKLLFEEDLFTDNKTFSEYQKHGFRTKWEMINWTLFVDGCALLHILEHAKLDPTQKMNLKVDQLVLVMQDVLLLENQLPFLLLNLLWRDTDKKLMKTMQEFLHCHHWATKDEDKVKLEEEFPTHLLDLQRSIILYEPKEEKNKGKHNVPNKNTGKGRKTPTEDMITYRNIKELKAAGIGFKSSKTRRPRDVSFHYGVFHSTLMLPEIVVDDTIAATVLNLIAYEMCPDFENDYGISSYVTFLDSLIDHPDDVKELRSEKILLNSLGSDEEVANLFNTLSTDLVPNMAQYADVRGDIERHYKDKGRTWVALAYTKYFSNPWAIIAFNAAIVGLVLTFVQTWYAIYPAKP</sequence>
<dbReference type="Gramene" id="rna-AYBTSS11_LOCUS15779">
    <property type="protein sequence ID" value="CAJ1953305.1"/>
    <property type="gene ID" value="gene-AYBTSS11_LOCUS15779"/>
</dbReference>
<dbReference type="PANTHER" id="PTHR31549">
    <property type="entry name" value="PROTEIN, PUTATIVE (DUF247)-RELATED-RELATED"/>
    <property type="match status" value="1"/>
</dbReference>
<keyword evidence="2" id="KW-0472">Membrane</keyword>
<evidence type="ECO:0000313" key="3">
    <source>
        <dbReference type="EMBL" id="CAJ1953305.1"/>
    </source>
</evidence>
<evidence type="ECO:0000256" key="1">
    <source>
        <dbReference type="SAM" id="MobiDB-lite"/>
    </source>
</evidence>
<dbReference type="Proteomes" id="UP001189624">
    <property type="component" value="Chromosome 4"/>
</dbReference>
<protein>
    <submittedName>
        <fullName evidence="3">Uncharacterized protein</fullName>
    </submittedName>
</protein>
<name>A0AA86SDS8_9FABA</name>
<keyword evidence="2" id="KW-1133">Transmembrane helix</keyword>
<evidence type="ECO:0000256" key="2">
    <source>
        <dbReference type="SAM" id="Phobius"/>
    </source>
</evidence>
<feature type="region of interest" description="Disordered" evidence="1">
    <location>
        <begin position="229"/>
        <end position="250"/>
    </location>
</feature>
<dbReference type="PANTHER" id="PTHR31549:SF191">
    <property type="entry name" value="DUF247 DOMAIN PROTEIN"/>
    <property type="match status" value="1"/>
</dbReference>
<keyword evidence="2" id="KW-0812">Transmembrane</keyword>
<keyword evidence="4" id="KW-1185">Reference proteome</keyword>
<evidence type="ECO:0000313" key="4">
    <source>
        <dbReference type="Proteomes" id="UP001189624"/>
    </source>
</evidence>
<gene>
    <name evidence="3" type="ORF">AYBTSS11_LOCUS15779</name>
</gene>
<dbReference type="InterPro" id="IPR004158">
    <property type="entry name" value="DUF247_pln"/>
</dbReference>
<proteinExistence type="predicted"/>
<feature type="transmembrane region" description="Helical" evidence="2">
    <location>
        <begin position="410"/>
        <end position="433"/>
    </location>
</feature>
<reference evidence="3" key="1">
    <citation type="submission" date="2023-10" db="EMBL/GenBank/DDBJ databases">
        <authorList>
            <person name="Domelevo Entfellner J.-B."/>
        </authorList>
    </citation>
    <scope>NUCLEOTIDE SEQUENCE</scope>
</reference>
<organism evidence="3 4">
    <name type="scientific">Sphenostylis stenocarpa</name>
    <dbReference type="NCBI Taxonomy" id="92480"/>
    <lineage>
        <taxon>Eukaryota</taxon>
        <taxon>Viridiplantae</taxon>
        <taxon>Streptophyta</taxon>
        <taxon>Embryophyta</taxon>
        <taxon>Tracheophyta</taxon>
        <taxon>Spermatophyta</taxon>
        <taxon>Magnoliopsida</taxon>
        <taxon>eudicotyledons</taxon>
        <taxon>Gunneridae</taxon>
        <taxon>Pentapetalae</taxon>
        <taxon>rosids</taxon>
        <taxon>fabids</taxon>
        <taxon>Fabales</taxon>
        <taxon>Fabaceae</taxon>
        <taxon>Papilionoideae</taxon>
        <taxon>50 kb inversion clade</taxon>
        <taxon>NPAAA clade</taxon>
        <taxon>indigoferoid/millettioid clade</taxon>
        <taxon>Phaseoleae</taxon>
        <taxon>Sphenostylis</taxon>
    </lineage>
</organism>
<feature type="compositionally biased region" description="Basic residues" evidence="1">
    <location>
        <begin position="233"/>
        <end position="248"/>
    </location>
</feature>
<dbReference type="EMBL" id="OY731401">
    <property type="protein sequence ID" value="CAJ1953305.1"/>
    <property type="molecule type" value="Genomic_DNA"/>
</dbReference>
<accession>A0AA86SDS8</accession>